<protein>
    <submittedName>
        <fullName evidence="1">Uncharacterized protein</fullName>
    </submittedName>
</protein>
<gene>
    <name evidence="1" type="ORF">HMPREF9555_02158</name>
</gene>
<dbReference type="EMBL" id="AECV01000061">
    <property type="protein sequence ID" value="EFW28716.1"/>
    <property type="molecule type" value="Genomic_DNA"/>
</dbReference>
<organism evidence="1 2">
    <name type="scientific">Selenomonas artemidis F0399</name>
    <dbReference type="NCBI Taxonomy" id="749551"/>
    <lineage>
        <taxon>Bacteria</taxon>
        <taxon>Bacillati</taxon>
        <taxon>Bacillota</taxon>
        <taxon>Negativicutes</taxon>
        <taxon>Selenomonadales</taxon>
        <taxon>Selenomonadaceae</taxon>
        <taxon>Selenomonas</taxon>
    </lineage>
</organism>
<dbReference type="Proteomes" id="UP000004633">
    <property type="component" value="Unassembled WGS sequence"/>
</dbReference>
<comment type="caution">
    <text evidence="1">The sequence shown here is derived from an EMBL/GenBank/DDBJ whole genome shotgun (WGS) entry which is preliminary data.</text>
</comment>
<evidence type="ECO:0000313" key="1">
    <source>
        <dbReference type="EMBL" id="EFW28716.1"/>
    </source>
</evidence>
<reference evidence="1 2" key="1">
    <citation type="submission" date="2010-08" db="EMBL/GenBank/DDBJ databases">
        <authorList>
            <person name="Weinstock G."/>
            <person name="Sodergren E."/>
            <person name="Clifton S."/>
            <person name="Fulton L."/>
            <person name="Fulton B."/>
            <person name="Courtney L."/>
            <person name="Fronick C."/>
            <person name="Harrison M."/>
            <person name="Strong C."/>
            <person name="Farmer C."/>
            <person name="Delahaunty K."/>
            <person name="Markovic C."/>
            <person name="Hall O."/>
            <person name="Minx P."/>
            <person name="Tomlinson C."/>
            <person name="Mitreva M."/>
            <person name="Hou S."/>
            <person name="Chen J."/>
            <person name="Wollam A."/>
            <person name="Pepin K.H."/>
            <person name="Johnson M."/>
            <person name="Bhonagiri V."/>
            <person name="Zhang X."/>
            <person name="Suruliraj S."/>
            <person name="Warren W."/>
            <person name="Chinwalla A."/>
            <person name="Mardis E.R."/>
            <person name="Wilson R.K."/>
        </authorList>
    </citation>
    <scope>NUCLEOTIDE SEQUENCE [LARGE SCALE GENOMIC DNA]</scope>
    <source>
        <strain evidence="1 2">F0399</strain>
    </source>
</reference>
<proteinExistence type="predicted"/>
<keyword evidence="2" id="KW-1185">Reference proteome</keyword>
<dbReference type="HOGENOM" id="CLU_2939203_0_0_9"/>
<dbReference type="AlphaFoldDB" id="E7N563"/>
<evidence type="ECO:0000313" key="2">
    <source>
        <dbReference type="Proteomes" id="UP000004633"/>
    </source>
</evidence>
<name>E7N563_9FIRM</name>
<sequence length="60" mass="6567">MHDKQSLCILRGCSFRTVRSQAGLAAAVIRRFLFDMGRRAHFCAYPVRAGRKSPGAGAIS</sequence>
<dbReference type="STRING" id="749551.HMPREF9555_02158"/>
<accession>E7N563</accession>